<reference evidence="2 3" key="1">
    <citation type="journal article" date="2024" name="Nat. Commun.">
        <title>Phylogenomics reveals the evolutionary origins of lichenization in chlorophyte algae.</title>
        <authorList>
            <person name="Puginier C."/>
            <person name="Libourel C."/>
            <person name="Otte J."/>
            <person name="Skaloud P."/>
            <person name="Haon M."/>
            <person name="Grisel S."/>
            <person name="Petersen M."/>
            <person name="Berrin J.G."/>
            <person name="Delaux P.M."/>
            <person name="Dal Grande F."/>
            <person name="Keller J."/>
        </authorList>
    </citation>
    <scope>NUCLEOTIDE SEQUENCE [LARGE SCALE GENOMIC DNA]</scope>
    <source>
        <strain evidence="2 3">SAG 2036</strain>
    </source>
</reference>
<evidence type="ECO:0000256" key="1">
    <source>
        <dbReference type="SAM" id="MobiDB-lite"/>
    </source>
</evidence>
<dbReference type="Proteomes" id="UP001465755">
    <property type="component" value="Unassembled WGS sequence"/>
</dbReference>
<organism evidence="2 3">
    <name type="scientific">Symbiochloris irregularis</name>
    <dbReference type="NCBI Taxonomy" id="706552"/>
    <lineage>
        <taxon>Eukaryota</taxon>
        <taxon>Viridiplantae</taxon>
        <taxon>Chlorophyta</taxon>
        <taxon>core chlorophytes</taxon>
        <taxon>Trebouxiophyceae</taxon>
        <taxon>Trebouxiales</taxon>
        <taxon>Trebouxiaceae</taxon>
        <taxon>Symbiochloris</taxon>
    </lineage>
</organism>
<keyword evidence="3" id="KW-1185">Reference proteome</keyword>
<accession>A0AAW1PE64</accession>
<proteinExistence type="predicted"/>
<dbReference type="EMBL" id="JALJOQ010000036">
    <property type="protein sequence ID" value="KAK9806569.1"/>
    <property type="molecule type" value="Genomic_DNA"/>
</dbReference>
<evidence type="ECO:0000313" key="3">
    <source>
        <dbReference type="Proteomes" id="UP001465755"/>
    </source>
</evidence>
<sequence>MPFLRSCSSFSRPLQSHFGCQSLAVSTSGRSSSQRSRVTRAALFGWDPLLSKEEQARRREEQIQAQQEVLKRRRGNSWQKSVNERRAEVVKYATDKEYKKKVDDERRKKKPKQEDPGLSGIIIPLPPFGNSEMDGGERFDLRSEWIDEGWSDPTDNPFKAFGRLFGIGKNDKTEKDWRAIELERRANKNKNKKK</sequence>
<comment type="caution">
    <text evidence="2">The sequence shown here is derived from an EMBL/GenBank/DDBJ whole genome shotgun (WGS) entry which is preliminary data.</text>
</comment>
<dbReference type="Pfam" id="PF20709">
    <property type="entry name" value="DUF6823"/>
    <property type="match status" value="1"/>
</dbReference>
<feature type="region of interest" description="Disordered" evidence="1">
    <location>
        <begin position="100"/>
        <end position="136"/>
    </location>
</feature>
<protein>
    <submittedName>
        <fullName evidence="2">Uncharacterized protein</fullName>
    </submittedName>
</protein>
<dbReference type="AlphaFoldDB" id="A0AAW1PE64"/>
<dbReference type="InterPro" id="IPR049226">
    <property type="entry name" value="DUF6823"/>
</dbReference>
<evidence type="ECO:0000313" key="2">
    <source>
        <dbReference type="EMBL" id="KAK9806569.1"/>
    </source>
</evidence>
<name>A0AAW1PE64_9CHLO</name>
<gene>
    <name evidence="2" type="ORF">WJX73_002881</name>
</gene>